<evidence type="ECO:0000313" key="6">
    <source>
        <dbReference type="EMBL" id="EHP87423.1"/>
    </source>
</evidence>
<accession>H1KY63</accession>
<evidence type="ECO:0000259" key="5">
    <source>
        <dbReference type="PROSITE" id="PS51379"/>
    </source>
</evidence>
<dbReference type="InterPro" id="IPR050572">
    <property type="entry name" value="Fe-S_Ferredoxin"/>
</dbReference>
<dbReference type="InterPro" id="IPR017900">
    <property type="entry name" value="4Fe4S_Fe_S_CS"/>
</dbReference>
<dbReference type="Pfam" id="PF01837">
    <property type="entry name" value="HcyBio"/>
    <property type="match status" value="1"/>
</dbReference>
<comment type="caution">
    <text evidence="6">The sequence shown here is derived from an EMBL/GenBank/DDBJ whole genome shotgun (WGS) entry which is preliminary data.</text>
</comment>
<keyword evidence="4" id="KW-0411">Iron-sulfur</keyword>
<dbReference type="GO" id="GO:0016491">
    <property type="term" value="F:oxidoreductase activity"/>
    <property type="evidence" value="ECO:0007669"/>
    <property type="project" value="UniProtKB-ARBA"/>
</dbReference>
<dbReference type="PROSITE" id="PS51379">
    <property type="entry name" value="4FE4S_FER_2"/>
    <property type="match status" value="2"/>
</dbReference>
<evidence type="ECO:0000256" key="1">
    <source>
        <dbReference type="ARBA" id="ARBA00022485"/>
    </source>
</evidence>
<dbReference type="InterPro" id="IPR017896">
    <property type="entry name" value="4Fe4S_Fe-S-bd"/>
</dbReference>
<dbReference type="Proteomes" id="UP000003706">
    <property type="component" value="Unassembled WGS sequence"/>
</dbReference>
<dbReference type="NCBIfam" id="TIGR03287">
    <property type="entry name" value="methan_mark_16"/>
    <property type="match status" value="1"/>
</dbReference>
<dbReference type="STRING" id="647171.MetfoDRAFT_0736"/>
<reference evidence="6 7" key="1">
    <citation type="submission" date="2011-09" db="EMBL/GenBank/DDBJ databases">
        <title>The draft genome of Methanotorris formicicus Mc-S-70.</title>
        <authorList>
            <consortium name="US DOE Joint Genome Institute (JGI-PGF)"/>
            <person name="Lucas S."/>
            <person name="Han J."/>
            <person name="Lapidus A."/>
            <person name="Cheng J.-F."/>
            <person name="Goodwin L."/>
            <person name="Pitluck S."/>
            <person name="Peters L."/>
            <person name="Land M.L."/>
            <person name="Hauser L."/>
            <person name="Sieprawska-Lupa M."/>
            <person name="Takai K."/>
            <person name="Miyazaki J."/>
            <person name="Whitman W."/>
            <person name="Woyke T.J."/>
        </authorList>
    </citation>
    <scope>NUCLEOTIDE SEQUENCE [LARGE SCALE GENOMIC DNA]</scope>
    <source>
        <strain evidence="6 7">Mc-S-70</strain>
    </source>
</reference>
<proteinExistence type="predicted"/>
<dbReference type="SUPFAM" id="SSF54862">
    <property type="entry name" value="4Fe-4S ferredoxins"/>
    <property type="match status" value="1"/>
</dbReference>
<evidence type="ECO:0000256" key="3">
    <source>
        <dbReference type="ARBA" id="ARBA00023004"/>
    </source>
</evidence>
<evidence type="ECO:0000256" key="4">
    <source>
        <dbReference type="ARBA" id="ARBA00023014"/>
    </source>
</evidence>
<dbReference type="InterPro" id="IPR017677">
    <property type="entry name" value="Methan_mark_16"/>
</dbReference>
<dbReference type="OrthoDB" id="53379at2157"/>
<dbReference type="InterPro" id="IPR002708">
    <property type="entry name" value="HcyBio"/>
</dbReference>
<dbReference type="AlphaFoldDB" id="H1KY63"/>
<evidence type="ECO:0000256" key="2">
    <source>
        <dbReference type="ARBA" id="ARBA00022723"/>
    </source>
</evidence>
<dbReference type="PANTHER" id="PTHR43687:SF3">
    <property type="entry name" value="4FE-4S FERREDOXIN-TYPE DOMAIN-CONTAINING PROTEIN"/>
    <property type="match status" value="1"/>
</dbReference>
<sequence length="389" mass="43853">MDKIVVTIDELKKMIRNNEEDKIDEIDIVTAATCGIMSGTMAIFHIPMKDKFRKAEKVYLNGIKSFPGPCPNEYLGSVDVVVFGTEHSEDYGGGFLFKDLVRGKEVEVKVECDGKIYTNEITLEEIPTARMIGTRMAFKNYVAVTNLGDEPIKTIFHRKFLRKGEASFSGCGEINPLQNMHVDEKELVGKKILLNGSEGVILGFGTRHSKEKPNIMISADMHNMDAYYLGGFITSAGSEVFNTIAIPIEVDEKHKEYLKKLDEYIDLPLTNVIGRNIVDVGKYSEVWKDVDLRPHVNVYRCRNCDFCIVEELCPTKAVRRVEHLGGRRLPNEDCFGCGVCATSCPYGIYQMKLGSILDIPITCRQSDRERALKLAEELKERIIKGEFDI</sequence>
<keyword evidence="1" id="KW-0004">4Fe-4S</keyword>
<keyword evidence="7" id="KW-1185">Reference proteome</keyword>
<evidence type="ECO:0000313" key="7">
    <source>
        <dbReference type="Proteomes" id="UP000003706"/>
    </source>
</evidence>
<dbReference type="EMBL" id="AGJL01000014">
    <property type="protein sequence ID" value="EHP87423.1"/>
    <property type="molecule type" value="Genomic_DNA"/>
</dbReference>
<dbReference type="Gene3D" id="3.30.70.20">
    <property type="match status" value="1"/>
</dbReference>
<gene>
    <name evidence="6" type="ORF">MetfoDRAFT_0736</name>
</gene>
<dbReference type="RefSeq" id="WP_007044175.1">
    <property type="nucleotide sequence ID" value="NZ_AGJL01000014.1"/>
</dbReference>
<dbReference type="GO" id="GO:0051539">
    <property type="term" value="F:4 iron, 4 sulfur cluster binding"/>
    <property type="evidence" value="ECO:0007669"/>
    <property type="project" value="UniProtKB-KW"/>
</dbReference>
<dbReference type="PATRIC" id="fig|647171.4.peg.725"/>
<dbReference type="PANTHER" id="PTHR43687">
    <property type="entry name" value="ADENYLYLSULFATE REDUCTASE, BETA SUBUNIT"/>
    <property type="match status" value="1"/>
</dbReference>
<keyword evidence="3" id="KW-0408">Iron</keyword>
<protein>
    <submittedName>
        <fullName evidence="6">Methanogenesis marker 16 metalloprotein</fullName>
    </submittedName>
</protein>
<name>H1KY63_9EURY</name>
<dbReference type="PROSITE" id="PS00198">
    <property type="entry name" value="4FE4S_FER_1"/>
    <property type="match status" value="1"/>
</dbReference>
<dbReference type="GO" id="GO:0046872">
    <property type="term" value="F:metal ion binding"/>
    <property type="evidence" value="ECO:0007669"/>
    <property type="project" value="UniProtKB-KW"/>
</dbReference>
<feature type="domain" description="4Fe-4S ferredoxin-type" evidence="5">
    <location>
        <begin position="326"/>
        <end position="354"/>
    </location>
</feature>
<keyword evidence="2" id="KW-0479">Metal-binding</keyword>
<organism evidence="6 7">
    <name type="scientific">Methanotorris formicicus Mc-S-70</name>
    <dbReference type="NCBI Taxonomy" id="647171"/>
    <lineage>
        <taxon>Archaea</taxon>
        <taxon>Methanobacteriati</taxon>
        <taxon>Methanobacteriota</taxon>
        <taxon>Methanomada group</taxon>
        <taxon>Methanococci</taxon>
        <taxon>Methanococcales</taxon>
        <taxon>Methanocaldococcaceae</taxon>
        <taxon>Methanotorris</taxon>
    </lineage>
</organism>
<feature type="domain" description="4Fe-4S ferredoxin-type" evidence="5">
    <location>
        <begin position="292"/>
        <end position="323"/>
    </location>
</feature>